<dbReference type="SUPFAM" id="SSF51604">
    <property type="entry name" value="Enolase C-terminal domain-like"/>
    <property type="match status" value="1"/>
</dbReference>
<dbReference type="InterPro" id="IPR013342">
    <property type="entry name" value="Mandelate_racemase_C"/>
</dbReference>
<comment type="cofactor">
    <cofactor evidence="1">
        <name>Mg(2+)</name>
        <dbReference type="ChEBI" id="CHEBI:18420"/>
    </cofactor>
</comment>
<dbReference type="STRING" id="591205.SAMN05421538_108121"/>
<dbReference type="InterPro" id="IPR046945">
    <property type="entry name" value="RHMD-like"/>
</dbReference>
<keyword evidence="2" id="KW-0479">Metal-binding</keyword>
<dbReference type="PANTHER" id="PTHR13794:SF58">
    <property type="entry name" value="MITOCHONDRIAL ENOLASE SUPERFAMILY MEMBER 1"/>
    <property type="match status" value="1"/>
</dbReference>
<name>A0A1G7E894_9RHOB</name>
<evidence type="ECO:0000313" key="6">
    <source>
        <dbReference type="Proteomes" id="UP000199344"/>
    </source>
</evidence>
<protein>
    <submittedName>
        <fullName evidence="5">L-alanine-DL-glutamate epimerase</fullName>
    </submittedName>
</protein>
<evidence type="ECO:0000256" key="2">
    <source>
        <dbReference type="ARBA" id="ARBA00022723"/>
    </source>
</evidence>
<evidence type="ECO:0000259" key="4">
    <source>
        <dbReference type="SMART" id="SM00922"/>
    </source>
</evidence>
<organism evidence="5 6">
    <name type="scientific">Paracoccus isoporae</name>
    <dbReference type="NCBI Taxonomy" id="591205"/>
    <lineage>
        <taxon>Bacteria</taxon>
        <taxon>Pseudomonadati</taxon>
        <taxon>Pseudomonadota</taxon>
        <taxon>Alphaproteobacteria</taxon>
        <taxon>Rhodobacterales</taxon>
        <taxon>Paracoccaceae</taxon>
        <taxon>Paracoccus</taxon>
    </lineage>
</organism>
<evidence type="ECO:0000256" key="1">
    <source>
        <dbReference type="ARBA" id="ARBA00001946"/>
    </source>
</evidence>
<accession>A0A1G7E894</accession>
<dbReference type="OrthoDB" id="9802699at2"/>
<sequence length="368" mass="40225">MRIAGLEIRACSAEPPAGGDELRGDGGGKRHEFLVYTLRTECGRSASMFGFSGASAKGSAHLAKTLAPFLIGQDGRDREALWQAFRLKNRMWGHFPIYVWGPIDCCLWLLAAEAAEMPLYRYIGGARNEVPVYLSSMFLDSGEDYVAEALAAKLDRYAAYKLHPPGRSVDEDLEIHAAVRAAVGPDYTLMSDPVATMTLPEALRYGRGLERLEYAWFEEPMPDENIPALRELTRQLDIPVVGTETLAGHPYCLADIVARQVVDVIRADVSWTGGITGVLKSAHLAESFGMNCEIHTSIFHPLEMVNLHLCAAISNCSYLELLAPVADFSFGLAGDLPISRGVATLPDRPGLGVDLDWDMIDGATRELL</sequence>
<dbReference type="Gene3D" id="3.30.390.10">
    <property type="entry name" value="Enolase-like, N-terminal domain"/>
    <property type="match status" value="1"/>
</dbReference>
<proteinExistence type="predicted"/>
<dbReference type="Gene3D" id="3.20.20.120">
    <property type="entry name" value="Enolase-like C-terminal domain"/>
    <property type="match status" value="1"/>
</dbReference>
<dbReference type="GO" id="GO:0000287">
    <property type="term" value="F:magnesium ion binding"/>
    <property type="evidence" value="ECO:0007669"/>
    <property type="project" value="TreeGrafter"/>
</dbReference>
<keyword evidence="6" id="KW-1185">Reference proteome</keyword>
<keyword evidence="3" id="KW-0460">Magnesium</keyword>
<dbReference type="SMART" id="SM00922">
    <property type="entry name" value="MR_MLE"/>
    <property type="match status" value="1"/>
</dbReference>
<dbReference type="GO" id="GO:0016052">
    <property type="term" value="P:carbohydrate catabolic process"/>
    <property type="evidence" value="ECO:0007669"/>
    <property type="project" value="TreeGrafter"/>
</dbReference>
<dbReference type="InterPro" id="IPR029017">
    <property type="entry name" value="Enolase-like_N"/>
</dbReference>
<dbReference type="SUPFAM" id="SSF54826">
    <property type="entry name" value="Enolase N-terminal domain-like"/>
    <property type="match status" value="1"/>
</dbReference>
<evidence type="ECO:0000256" key="3">
    <source>
        <dbReference type="ARBA" id="ARBA00022842"/>
    </source>
</evidence>
<dbReference type="SFLD" id="SFLDS00001">
    <property type="entry name" value="Enolase"/>
    <property type="match status" value="1"/>
</dbReference>
<dbReference type="Proteomes" id="UP000199344">
    <property type="component" value="Unassembled WGS sequence"/>
</dbReference>
<dbReference type="EMBL" id="FNAH01000008">
    <property type="protein sequence ID" value="SDE59901.1"/>
    <property type="molecule type" value="Genomic_DNA"/>
</dbReference>
<feature type="domain" description="Mandelate racemase/muconate lactonizing enzyme C-terminal" evidence="4">
    <location>
        <begin position="142"/>
        <end position="239"/>
    </location>
</feature>
<dbReference type="InterPro" id="IPR036849">
    <property type="entry name" value="Enolase-like_C_sf"/>
</dbReference>
<reference evidence="5 6" key="1">
    <citation type="submission" date="2016-10" db="EMBL/GenBank/DDBJ databases">
        <authorList>
            <person name="de Groot N.N."/>
        </authorList>
    </citation>
    <scope>NUCLEOTIDE SEQUENCE [LARGE SCALE GENOMIC DNA]</scope>
    <source>
        <strain evidence="5 6">DSM 22220</strain>
    </source>
</reference>
<dbReference type="PANTHER" id="PTHR13794">
    <property type="entry name" value="ENOLASE SUPERFAMILY, MANDELATE RACEMASE"/>
    <property type="match status" value="1"/>
</dbReference>
<gene>
    <name evidence="5" type="ORF">SAMN05421538_108121</name>
</gene>
<evidence type="ECO:0000313" key="5">
    <source>
        <dbReference type="EMBL" id="SDE59901.1"/>
    </source>
</evidence>
<dbReference type="SFLD" id="SFLDG00179">
    <property type="entry name" value="mandelate_racemase"/>
    <property type="match status" value="1"/>
</dbReference>
<dbReference type="Pfam" id="PF13378">
    <property type="entry name" value="MR_MLE_C"/>
    <property type="match status" value="1"/>
</dbReference>
<dbReference type="InterPro" id="IPR029065">
    <property type="entry name" value="Enolase_C-like"/>
</dbReference>
<dbReference type="AlphaFoldDB" id="A0A1G7E894"/>
<dbReference type="RefSeq" id="WP_090524423.1">
    <property type="nucleotide sequence ID" value="NZ_FNAH01000008.1"/>
</dbReference>
<dbReference type="GO" id="GO:0016836">
    <property type="term" value="F:hydro-lyase activity"/>
    <property type="evidence" value="ECO:0007669"/>
    <property type="project" value="TreeGrafter"/>
</dbReference>